<keyword evidence="4" id="KW-1185">Reference proteome</keyword>
<evidence type="ECO:0000313" key="2">
    <source>
        <dbReference type="EMBL" id="AOY75663.1"/>
    </source>
</evidence>
<proteinExistence type="predicted"/>
<dbReference type="Proteomes" id="UP000192478">
    <property type="component" value="Chromosome"/>
</dbReference>
<reference evidence="2 4" key="1">
    <citation type="submission" date="2016-10" db="EMBL/GenBank/DDBJ databases">
        <title>Complete Genome Sequence of Acetogen Clostridium formicoaceticum ATCC 27076.</title>
        <authorList>
            <person name="Bao T."/>
            <person name="Cheng C."/>
            <person name="Zhao J."/>
            <person name="Yang S.-T."/>
            <person name="Wang J."/>
            <person name="Wang M."/>
        </authorList>
    </citation>
    <scope>NUCLEOTIDE SEQUENCE [LARGE SCALE GENOMIC DNA]</scope>
    <source>
        <strain evidence="2 4">ATCC 27076</strain>
    </source>
</reference>
<sequence>MVHMQNNLNLYEIVEKTEWQSFLQDTKNKKIIVFGATSIAEEMVKFLPFKVDYYVDNDCKKWGKDLNGISIFDPQVLLNENEEIAVLVTSSFLKEITEQIKSFNISKYIIIDLGKMFIKLKAFLQLDNYKADFERFVLRMPKLEEFKKHVKSSKCNLEPKTKPIGVVIYSYIFTLVPFYFMTIAALLKYQGHNVIIIWDDVNKHSDMLIDWQGSTEYQNEQIKESINLLSSKLKLQVIKVSDMPEAKLDVADKNEINRLAELNTIWKYRASSMRDELLHFKEEYANKLTNNLKSIKSLFNRIDFQRLIVFTGIYDCMGLYSWMGKVKGIEVASCDIGPEGGFLSTNAPCGHMMDVKKILKEYFSNIEIKEKFVELGRQKFKENIASKGRVANGVCQEISYYEDRSDEEYNIIIPLNVGWDAAALGKSRFFSSIRNWVIETVDFILKHTNATVAIRQHPAEKNQVGVNHNLLKYKKFEEVSKSGEDLFLELNKKFEGNKRFRYVRSEENVNTYRLIEKAELILPYTSTIALEAVMMKKNVIIESDAYYGDITAIKKANSKEDYFNKILQHYKHKSNIRLEDIEEVEFAYGITRHSYLQTEFTPSAGKWLNRSIIDLLDDASVVKTLKVLGEGVPLAVLHIEDFLKK</sequence>
<evidence type="ECO:0000313" key="3">
    <source>
        <dbReference type="EMBL" id="ARE85978.1"/>
    </source>
</evidence>
<keyword evidence="1" id="KW-0812">Transmembrane</keyword>
<evidence type="ECO:0000313" key="5">
    <source>
        <dbReference type="Proteomes" id="UP000192478"/>
    </source>
</evidence>
<keyword evidence="1" id="KW-1133">Transmembrane helix</keyword>
<evidence type="ECO:0000256" key="1">
    <source>
        <dbReference type="SAM" id="Phobius"/>
    </source>
</evidence>
<dbReference type="AlphaFoldDB" id="A0AAC9WET4"/>
<evidence type="ECO:0000313" key="4">
    <source>
        <dbReference type="Proteomes" id="UP000177894"/>
    </source>
</evidence>
<gene>
    <name evidence="2" type="ORF">BJL90_07000</name>
    <name evidence="3" type="ORF">CLFO_02940</name>
</gene>
<keyword evidence="1" id="KW-0472">Membrane</keyword>
<accession>A0AAC9WET4</accession>
<dbReference type="EMBL" id="CP020559">
    <property type="protein sequence ID" value="ARE85978.1"/>
    <property type="molecule type" value="Genomic_DNA"/>
</dbReference>
<name>A0AAC9WET4_9CLOT</name>
<reference evidence="3 5" key="2">
    <citation type="submission" date="2017-03" db="EMBL/GenBank/DDBJ databases">
        <title>Complete sequence of Clostridium formicaceticum DSM 92.</title>
        <authorList>
            <person name="Poehlein A."/>
            <person name="Karl M."/>
            <person name="Bengelsdorf F.R."/>
            <person name="Duerre P."/>
            <person name="Daniel R."/>
        </authorList>
    </citation>
    <scope>NUCLEOTIDE SEQUENCE [LARGE SCALE GENOMIC DNA]</scope>
    <source>
        <strain evidence="3 5">DSM 92</strain>
    </source>
</reference>
<protein>
    <submittedName>
        <fullName evidence="3">Capsule polysaccharide biosynthesis protein</fullName>
    </submittedName>
</protein>
<dbReference type="RefSeq" id="WP_070965805.1">
    <property type="nucleotide sequence ID" value="NZ_CP017603.1"/>
</dbReference>
<feature type="transmembrane region" description="Helical" evidence="1">
    <location>
        <begin position="166"/>
        <end position="187"/>
    </location>
</feature>
<dbReference type="KEGG" id="cfm:BJL90_07000"/>
<organism evidence="3 5">
    <name type="scientific">Clostridium formicaceticum</name>
    <dbReference type="NCBI Taxonomy" id="1497"/>
    <lineage>
        <taxon>Bacteria</taxon>
        <taxon>Bacillati</taxon>
        <taxon>Bacillota</taxon>
        <taxon>Clostridia</taxon>
        <taxon>Eubacteriales</taxon>
        <taxon>Clostridiaceae</taxon>
        <taxon>Clostridium</taxon>
    </lineage>
</organism>
<dbReference type="EMBL" id="CP017603">
    <property type="protein sequence ID" value="AOY75663.1"/>
    <property type="molecule type" value="Genomic_DNA"/>
</dbReference>
<dbReference type="Gene3D" id="3.40.50.720">
    <property type="entry name" value="NAD(P)-binding Rossmann-like Domain"/>
    <property type="match status" value="1"/>
</dbReference>
<dbReference type="Proteomes" id="UP000177894">
    <property type="component" value="Chromosome"/>
</dbReference>